<dbReference type="GO" id="GO:0043409">
    <property type="term" value="P:negative regulation of MAPK cascade"/>
    <property type="evidence" value="ECO:0007669"/>
    <property type="project" value="TreeGrafter"/>
</dbReference>
<evidence type="ECO:0000256" key="1">
    <source>
        <dbReference type="ARBA" id="ARBA00008601"/>
    </source>
</evidence>
<reference evidence="8" key="1">
    <citation type="journal article" date="2023" name="Mol. Phylogenet. Evol.">
        <title>Genome-scale phylogeny and comparative genomics of the fungal order Sordariales.</title>
        <authorList>
            <person name="Hensen N."/>
            <person name="Bonometti L."/>
            <person name="Westerberg I."/>
            <person name="Brannstrom I.O."/>
            <person name="Guillou S."/>
            <person name="Cros-Aarteil S."/>
            <person name="Calhoun S."/>
            <person name="Haridas S."/>
            <person name="Kuo A."/>
            <person name="Mondo S."/>
            <person name="Pangilinan J."/>
            <person name="Riley R."/>
            <person name="LaButti K."/>
            <person name="Andreopoulos B."/>
            <person name="Lipzen A."/>
            <person name="Chen C."/>
            <person name="Yan M."/>
            <person name="Daum C."/>
            <person name="Ng V."/>
            <person name="Clum A."/>
            <person name="Steindorff A."/>
            <person name="Ohm R.A."/>
            <person name="Martin F."/>
            <person name="Silar P."/>
            <person name="Natvig D.O."/>
            <person name="Lalanne C."/>
            <person name="Gautier V."/>
            <person name="Ament-Velasquez S.L."/>
            <person name="Kruys A."/>
            <person name="Hutchinson M.I."/>
            <person name="Powell A.J."/>
            <person name="Barry K."/>
            <person name="Miller A.N."/>
            <person name="Grigoriev I.V."/>
            <person name="Debuchy R."/>
            <person name="Gladieux P."/>
            <person name="Hiltunen Thoren M."/>
            <person name="Johannesson H."/>
        </authorList>
    </citation>
    <scope>NUCLEOTIDE SEQUENCE</scope>
    <source>
        <strain evidence="8">CBS 315.58</strain>
    </source>
</reference>
<feature type="region of interest" description="Disordered" evidence="5">
    <location>
        <begin position="159"/>
        <end position="179"/>
    </location>
</feature>
<sequence length="179" mass="19170">MAKKKNKPQQSPILASSSTLPSTVTPIPDFLFLSPASATSEKTTPSLLQNGITTIISVGKSPLFRHPDITYHRLPLLDSETASLGPTVVKACEIIDEVEKKRGKVLAHCSAGISRSPAVIAGYLIQRQGMTFEEAMEALKRGRGLVKPNKGFEEELRRMEGGAGADCEDVKVESPATPG</sequence>
<dbReference type="InterPro" id="IPR000340">
    <property type="entry name" value="Dual-sp_phosphatase_cat-dom"/>
</dbReference>
<dbReference type="PROSITE" id="PS50056">
    <property type="entry name" value="TYR_PHOSPHATASE_2"/>
    <property type="match status" value="1"/>
</dbReference>
<gene>
    <name evidence="8" type="ORF">QBC40DRAFT_290049</name>
</gene>
<dbReference type="Gene3D" id="3.90.190.10">
    <property type="entry name" value="Protein tyrosine phosphatase superfamily"/>
    <property type="match status" value="1"/>
</dbReference>
<feature type="region of interest" description="Disordered" evidence="5">
    <location>
        <begin position="1"/>
        <end position="20"/>
    </location>
</feature>
<dbReference type="PANTHER" id="PTHR10159">
    <property type="entry name" value="DUAL SPECIFICITY PROTEIN PHOSPHATASE"/>
    <property type="match status" value="1"/>
</dbReference>
<feature type="domain" description="Tyrosine specific protein phosphatases" evidence="7">
    <location>
        <begin position="92"/>
        <end position="143"/>
    </location>
</feature>
<name>A0AAN6X8I9_9PEZI</name>
<dbReference type="SMART" id="SM00195">
    <property type="entry name" value="DSPc"/>
    <property type="match status" value="1"/>
</dbReference>
<dbReference type="SUPFAM" id="SSF52799">
    <property type="entry name" value="(Phosphotyrosine protein) phosphatases II"/>
    <property type="match status" value="1"/>
</dbReference>
<dbReference type="GO" id="GO:0004725">
    <property type="term" value="F:protein tyrosine phosphatase activity"/>
    <property type="evidence" value="ECO:0007669"/>
    <property type="project" value="UniProtKB-EC"/>
</dbReference>
<dbReference type="InterPro" id="IPR020422">
    <property type="entry name" value="TYR_PHOSPHATASE_DUAL_dom"/>
</dbReference>
<dbReference type="EMBL" id="MU864038">
    <property type="protein sequence ID" value="KAK4194810.1"/>
    <property type="molecule type" value="Genomic_DNA"/>
</dbReference>
<organism evidence="8 9">
    <name type="scientific">Triangularia verruculosa</name>
    <dbReference type="NCBI Taxonomy" id="2587418"/>
    <lineage>
        <taxon>Eukaryota</taxon>
        <taxon>Fungi</taxon>
        <taxon>Dikarya</taxon>
        <taxon>Ascomycota</taxon>
        <taxon>Pezizomycotina</taxon>
        <taxon>Sordariomycetes</taxon>
        <taxon>Sordariomycetidae</taxon>
        <taxon>Sordariales</taxon>
        <taxon>Podosporaceae</taxon>
        <taxon>Triangularia</taxon>
    </lineage>
</organism>
<dbReference type="Proteomes" id="UP001303160">
    <property type="component" value="Unassembled WGS sequence"/>
</dbReference>
<dbReference type="Pfam" id="PF00782">
    <property type="entry name" value="DSPc"/>
    <property type="match status" value="1"/>
</dbReference>
<evidence type="ECO:0000256" key="3">
    <source>
        <dbReference type="ARBA" id="ARBA00022801"/>
    </source>
</evidence>
<protein>
    <recommendedName>
        <fullName evidence="2">protein-tyrosine-phosphatase</fullName>
        <ecNumber evidence="2">3.1.3.48</ecNumber>
    </recommendedName>
</protein>
<proteinExistence type="inferred from homology"/>
<dbReference type="CDD" id="cd14498">
    <property type="entry name" value="DSP"/>
    <property type="match status" value="1"/>
</dbReference>
<keyword evidence="9" id="KW-1185">Reference proteome</keyword>
<keyword evidence="4" id="KW-0904">Protein phosphatase</keyword>
<evidence type="ECO:0000259" key="6">
    <source>
        <dbReference type="PROSITE" id="PS50054"/>
    </source>
</evidence>
<evidence type="ECO:0000313" key="8">
    <source>
        <dbReference type="EMBL" id="KAK4194810.1"/>
    </source>
</evidence>
<feature type="domain" description="Tyrosine-protein phosphatase" evidence="6">
    <location>
        <begin position="20"/>
        <end position="165"/>
    </location>
</feature>
<dbReference type="InterPro" id="IPR029021">
    <property type="entry name" value="Prot-tyrosine_phosphatase-like"/>
</dbReference>
<dbReference type="EC" id="3.1.3.48" evidence="2"/>
<dbReference type="GO" id="GO:0005737">
    <property type="term" value="C:cytoplasm"/>
    <property type="evidence" value="ECO:0007669"/>
    <property type="project" value="TreeGrafter"/>
</dbReference>
<dbReference type="AlphaFoldDB" id="A0AAN6X8I9"/>
<accession>A0AAN6X8I9</accession>
<dbReference type="PROSITE" id="PS50054">
    <property type="entry name" value="TYR_PHOSPHATASE_DUAL"/>
    <property type="match status" value="1"/>
</dbReference>
<dbReference type="PANTHER" id="PTHR10159:SF519">
    <property type="entry name" value="DUAL SPECIFICITY PROTEIN PHOSPHATASE MPK3"/>
    <property type="match status" value="1"/>
</dbReference>
<comment type="caution">
    <text evidence="8">The sequence shown here is derived from an EMBL/GenBank/DDBJ whole genome shotgun (WGS) entry which is preliminary data.</text>
</comment>
<comment type="similarity">
    <text evidence="1">Belongs to the protein-tyrosine phosphatase family. Non-receptor class dual specificity subfamily.</text>
</comment>
<keyword evidence="3" id="KW-0378">Hydrolase</keyword>
<feature type="compositionally biased region" description="Polar residues" evidence="5">
    <location>
        <begin position="8"/>
        <end position="20"/>
    </location>
</feature>
<evidence type="ECO:0000313" key="9">
    <source>
        <dbReference type="Proteomes" id="UP001303160"/>
    </source>
</evidence>
<dbReference type="InterPro" id="IPR000387">
    <property type="entry name" value="Tyr_Pase_dom"/>
</dbReference>
<evidence type="ECO:0000259" key="7">
    <source>
        <dbReference type="PROSITE" id="PS50056"/>
    </source>
</evidence>
<evidence type="ECO:0000256" key="4">
    <source>
        <dbReference type="ARBA" id="ARBA00022912"/>
    </source>
</evidence>
<reference evidence="8" key="2">
    <citation type="submission" date="2023-05" db="EMBL/GenBank/DDBJ databases">
        <authorList>
            <consortium name="Lawrence Berkeley National Laboratory"/>
            <person name="Steindorff A."/>
            <person name="Hensen N."/>
            <person name="Bonometti L."/>
            <person name="Westerberg I."/>
            <person name="Brannstrom I.O."/>
            <person name="Guillou S."/>
            <person name="Cros-Aarteil S."/>
            <person name="Calhoun S."/>
            <person name="Haridas S."/>
            <person name="Kuo A."/>
            <person name="Mondo S."/>
            <person name="Pangilinan J."/>
            <person name="Riley R."/>
            <person name="Labutti K."/>
            <person name="Andreopoulos B."/>
            <person name="Lipzen A."/>
            <person name="Chen C."/>
            <person name="Yanf M."/>
            <person name="Daum C."/>
            <person name="Ng V."/>
            <person name="Clum A."/>
            <person name="Ohm R."/>
            <person name="Martin F."/>
            <person name="Silar P."/>
            <person name="Natvig D."/>
            <person name="Lalanne C."/>
            <person name="Gautier V."/>
            <person name="Ament-Velasquez S.L."/>
            <person name="Kruys A."/>
            <person name="Hutchinson M.I."/>
            <person name="Powell A.J."/>
            <person name="Barry K."/>
            <person name="Miller A.N."/>
            <person name="Grigoriev I.V."/>
            <person name="Debuchy R."/>
            <person name="Gladieux P."/>
            <person name="Thoren M.H."/>
            <person name="Johannesson H."/>
        </authorList>
    </citation>
    <scope>NUCLEOTIDE SEQUENCE</scope>
    <source>
        <strain evidence="8">CBS 315.58</strain>
    </source>
</reference>
<evidence type="ECO:0000256" key="5">
    <source>
        <dbReference type="SAM" id="MobiDB-lite"/>
    </source>
</evidence>
<evidence type="ECO:0000256" key="2">
    <source>
        <dbReference type="ARBA" id="ARBA00013064"/>
    </source>
</evidence>